<dbReference type="PROSITE" id="PS51318">
    <property type="entry name" value="TAT"/>
    <property type="match status" value="1"/>
</dbReference>
<feature type="domain" description="GxGYxYP putative glycoside hydrolase first N-terminal" evidence="3">
    <location>
        <begin position="67"/>
        <end position="138"/>
    </location>
</feature>
<dbReference type="PANTHER" id="PTHR37321:SF1">
    <property type="entry name" value="EXPORTED PROTEIN"/>
    <property type="match status" value="1"/>
</dbReference>
<evidence type="ECO:0000259" key="4">
    <source>
        <dbReference type="Pfam" id="PF20957"/>
    </source>
</evidence>
<dbReference type="InterPro" id="IPR048309">
    <property type="entry name" value="GxGYxYP_N_3rd"/>
</dbReference>
<keyword evidence="7" id="KW-1185">Reference proteome</keyword>
<name>A0A5N8XI83_9ACTN</name>
<protein>
    <recommendedName>
        <fullName evidence="8">GxGYxYP putative glycoside hydrolase C-terminal domain-containing protein</fullName>
    </recommendedName>
</protein>
<dbReference type="Proteomes" id="UP000400924">
    <property type="component" value="Unassembled WGS sequence"/>
</dbReference>
<dbReference type="InterPro" id="IPR038410">
    <property type="entry name" value="GxGYxYP_C_sf"/>
</dbReference>
<dbReference type="Pfam" id="PF20958">
    <property type="entry name" value="GxGYxYP_N_3rd"/>
    <property type="match status" value="1"/>
</dbReference>
<keyword evidence="1" id="KW-0732">Signal</keyword>
<evidence type="ECO:0000256" key="1">
    <source>
        <dbReference type="SAM" id="SignalP"/>
    </source>
</evidence>
<sequence length="539" mass="57820">MTMNISRRHISRRTLGKSALAASALAAVPTIAGATAAQGASATSAGSAGSTGSAGIALPKGTALQSLDVIPSANLTSNPDRVLVASLQGLVAKTSSEGIFIDEGGPGALWKDFLHTTYGIALSDAYPTWQQLLTRFRSKVSGYIRYDMTANPASVNVASSLGGPLNALIVDATQESAVQALGVTRMLLDVSDKDEHWAYSTYQTLFADHIAAELNSTVYYHLRDYITLTDSFTFYDGVTKWRAGVLGGLQPSATLLGYGNDETAMIQQASEEGVASIPSDLAPNLSVLSGIHSTDGLSQKPEPAPATANKHYVTFVISDGDNVAWNLWGLHEYFANPVRGSFDVGYGISPSLVDLAPGPLRWYYENASAGPAWDNFIAGPSGRGYTYPSRMPADALDAHTVALNEYMGKADLRICEILDCQPVFKRSDLWAPYLRQPNIDALFYFGPGAKGGIRWVNGKPVIAQRDVLWAGQTDEPDLIRNINRRPADPTSADGYTLVLVHCWTKTLTDVQTVVNGLGPQAEVVTPRTFVRLINDNHVH</sequence>
<evidence type="ECO:0000313" key="7">
    <source>
        <dbReference type="Proteomes" id="UP000400924"/>
    </source>
</evidence>
<dbReference type="Pfam" id="PF16216">
    <property type="entry name" value="GxGYxYP_N"/>
    <property type="match status" value="1"/>
</dbReference>
<evidence type="ECO:0000259" key="3">
    <source>
        <dbReference type="Pfam" id="PF16216"/>
    </source>
</evidence>
<reference evidence="6 7" key="1">
    <citation type="submission" date="2019-07" db="EMBL/GenBank/DDBJ databases">
        <title>New species of Amycolatopsis and Streptomyces.</title>
        <authorList>
            <person name="Duangmal K."/>
            <person name="Teo W.F.A."/>
            <person name="Lipun K."/>
        </authorList>
    </citation>
    <scope>NUCLEOTIDE SEQUENCE [LARGE SCALE GENOMIC DNA]</scope>
    <source>
        <strain evidence="6 7">NBRC 106415</strain>
    </source>
</reference>
<dbReference type="InterPro" id="IPR006311">
    <property type="entry name" value="TAT_signal"/>
</dbReference>
<accession>A0A5N8XI83</accession>
<comment type="caution">
    <text evidence="6">The sequence shown here is derived from an EMBL/GenBank/DDBJ whole genome shotgun (WGS) entry which is preliminary data.</text>
</comment>
<dbReference type="InterPro" id="IPR048310">
    <property type="entry name" value="GxGYxYP_N_2nd"/>
</dbReference>
<feature type="signal peptide" evidence="1">
    <location>
        <begin position="1"/>
        <end position="32"/>
    </location>
</feature>
<evidence type="ECO:0000313" key="6">
    <source>
        <dbReference type="EMBL" id="MPY58786.1"/>
    </source>
</evidence>
<dbReference type="InterPro" id="IPR032626">
    <property type="entry name" value="GxGYxYP_N_1st"/>
</dbReference>
<feature type="domain" description="GxGYxYP putative glycoside hydrolase C-terminal" evidence="2">
    <location>
        <begin position="309"/>
        <end position="533"/>
    </location>
</feature>
<dbReference type="Pfam" id="PF14323">
    <property type="entry name" value="GxGYxYP_C"/>
    <property type="match status" value="1"/>
</dbReference>
<dbReference type="EMBL" id="VJZC01000102">
    <property type="protein sequence ID" value="MPY58786.1"/>
    <property type="molecule type" value="Genomic_DNA"/>
</dbReference>
<feature type="chain" id="PRO_5039025727" description="GxGYxYP putative glycoside hydrolase C-terminal domain-containing protein" evidence="1">
    <location>
        <begin position="33"/>
        <end position="539"/>
    </location>
</feature>
<evidence type="ECO:0008006" key="8">
    <source>
        <dbReference type="Google" id="ProtNLM"/>
    </source>
</evidence>
<proteinExistence type="predicted"/>
<dbReference type="AlphaFoldDB" id="A0A5N8XI83"/>
<dbReference type="InterPro" id="IPR025832">
    <property type="entry name" value="GxGYxYP_C"/>
</dbReference>
<evidence type="ECO:0000259" key="5">
    <source>
        <dbReference type="Pfam" id="PF20958"/>
    </source>
</evidence>
<dbReference type="PANTHER" id="PTHR37321">
    <property type="entry name" value="EXPORTED PROTEIN-RELATED"/>
    <property type="match status" value="1"/>
</dbReference>
<evidence type="ECO:0000259" key="2">
    <source>
        <dbReference type="Pfam" id="PF14323"/>
    </source>
</evidence>
<dbReference type="RefSeq" id="WP_152772315.1">
    <property type="nucleotide sequence ID" value="NZ_VJZC01000102.1"/>
</dbReference>
<dbReference type="Pfam" id="PF20957">
    <property type="entry name" value="GxGYxYP_N_2nd"/>
    <property type="match status" value="1"/>
</dbReference>
<feature type="domain" description="GxGYxYP putative glycoside hydrolase third N-terminal" evidence="5">
    <location>
        <begin position="219"/>
        <end position="290"/>
    </location>
</feature>
<gene>
    <name evidence="6" type="ORF">FNH08_16915</name>
</gene>
<dbReference type="Gene3D" id="3.20.20.490">
    <property type="entry name" value="GxGYxYP glycoside hydrolase, C-terminal domain"/>
    <property type="match status" value="1"/>
</dbReference>
<feature type="domain" description="GxGYxYP putative glycoside hydrolase second N-terminal" evidence="4">
    <location>
        <begin position="141"/>
        <end position="203"/>
    </location>
</feature>
<dbReference type="OrthoDB" id="3799094at2"/>
<organism evidence="6 7">
    <name type="scientific">Streptomyces spongiae</name>
    <dbReference type="NCBI Taxonomy" id="565072"/>
    <lineage>
        <taxon>Bacteria</taxon>
        <taxon>Bacillati</taxon>
        <taxon>Actinomycetota</taxon>
        <taxon>Actinomycetes</taxon>
        <taxon>Kitasatosporales</taxon>
        <taxon>Streptomycetaceae</taxon>
        <taxon>Streptomyces</taxon>
    </lineage>
</organism>